<accession>A0A5C2RPT8</accession>
<name>A0A5C2RPT8_9APHY</name>
<evidence type="ECO:0000313" key="1">
    <source>
        <dbReference type="EMBL" id="RPD53638.1"/>
    </source>
</evidence>
<keyword evidence="2" id="KW-1185">Reference proteome</keyword>
<dbReference type="EMBL" id="ML122318">
    <property type="protein sequence ID" value="RPD53638.1"/>
    <property type="molecule type" value="Genomic_DNA"/>
</dbReference>
<proteinExistence type="predicted"/>
<gene>
    <name evidence="1" type="ORF">L227DRAFT_383356</name>
</gene>
<evidence type="ECO:0000313" key="2">
    <source>
        <dbReference type="Proteomes" id="UP000313359"/>
    </source>
</evidence>
<dbReference type="Proteomes" id="UP000313359">
    <property type="component" value="Unassembled WGS sequence"/>
</dbReference>
<organism evidence="1 2">
    <name type="scientific">Lentinus tigrinus ALCF2SS1-6</name>
    <dbReference type="NCBI Taxonomy" id="1328759"/>
    <lineage>
        <taxon>Eukaryota</taxon>
        <taxon>Fungi</taxon>
        <taxon>Dikarya</taxon>
        <taxon>Basidiomycota</taxon>
        <taxon>Agaricomycotina</taxon>
        <taxon>Agaricomycetes</taxon>
        <taxon>Polyporales</taxon>
        <taxon>Polyporaceae</taxon>
        <taxon>Lentinus</taxon>
    </lineage>
</organism>
<dbReference type="AlphaFoldDB" id="A0A5C2RPT8"/>
<reference evidence="1" key="1">
    <citation type="journal article" date="2018" name="Genome Biol. Evol.">
        <title>Genomics and development of Lentinus tigrinus, a white-rot wood-decaying mushroom with dimorphic fruiting bodies.</title>
        <authorList>
            <person name="Wu B."/>
            <person name="Xu Z."/>
            <person name="Knudson A."/>
            <person name="Carlson A."/>
            <person name="Chen N."/>
            <person name="Kovaka S."/>
            <person name="LaButti K."/>
            <person name="Lipzen A."/>
            <person name="Pennachio C."/>
            <person name="Riley R."/>
            <person name="Schakwitz W."/>
            <person name="Umezawa K."/>
            <person name="Ohm R.A."/>
            <person name="Grigoriev I.V."/>
            <person name="Nagy L.G."/>
            <person name="Gibbons J."/>
            <person name="Hibbett D."/>
        </authorList>
    </citation>
    <scope>NUCLEOTIDE SEQUENCE [LARGE SCALE GENOMIC DNA]</scope>
    <source>
        <strain evidence="1">ALCF2SS1-6</strain>
    </source>
</reference>
<sequence>MVTTSLGTMHYALLVRSCLPVPTHFGSPEATRIWSRSGTQRHILPWVATRDPVKLSRYHHGHARPSNLTLTPVCRHSITLATEEPSYASRELFLMSCAYFRPRLALPAAVPCQLPRLRDPANFSAPSAPPHHKDLSANISFVVCIPVVVCPGYSVKTGPTRLWRCGSPARTIALDLNIDQKLAGICPAEFLNRRHFSSSQLLYRSKRSVLSLFRHRRRGHAHAHAHTDGYRCETSILSCSTGLITG</sequence>
<protein>
    <submittedName>
        <fullName evidence="1">Uncharacterized protein</fullName>
    </submittedName>
</protein>